<feature type="transmembrane region" description="Helical" evidence="1">
    <location>
        <begin position="15"/>
        <end position="33"/>
    </location>
</feature>
<name>A0A197KD96_9FUNG</name>
<sequence length="58" mass="6503">MWIVWICGWRAKGRIISSFVYVDACALVAPSLLKNQPRRRTQSTVVVVVKLSARDEAG</sequence>
<evidence type="ECO:0000313" key="3">
    <source>
        <dbReference type="Proteomes" id="UP000078512"/>
    </source>
</evidence>
<organism evidence="2 3">
    <name type="scientific">Linnemannia elongata AG-77</name>
    <dbReference type="NCBI Taxonomy" id="1314771"/>
    <lineage>
        <taxon>Eukaryota</taxon>
        <taxon>Fungi</taxon>
        <taxon>Fungi incertae sedis</taxon>
        <taxon>Mucoromycota</taxon>
        <taxon>Mortierellomycotina</taxon>
        <taxon>Mortierellomycetes</taxon>
        <taxon>Mortierellales</taxon>
        <taxon>Mortierellaceae</taxon>
        <taxon>Linnemannia</taxon>
    </lineage>
</organism>
<dbReference type="EMBL" id="KV442015">
    <property type="protein sequence ID" value="OAQ35138.1"/>
    <property type="molecule type" value="Genomic_DNA"/>
</dbReference>
<keyword evidence="3" id="KW-1185">Reference proteome</keyword>
<proteinExistence type="predicted"/>
<accession>A0A197KD96</accession>
<keyword evidence="1" id="KW-1133">Transmembrane helix</keyword>
<gene>
    <name evidence="2" type="ORF">K457DRAFT_650423</name>
</gene>
<keyword evidence="1" id="KW-0812">Transmembrane</keyword>
<dbReference type="Proteomes" id="UP000078512">
    <property type="component" value="Unassembled WGS sequence"/>
</dbReference>
<evidence type="ECO:0000313" key="2">
    <source>
        <dbReference type="EMBL" id="OAQ35138.1"/>
    </source>
</evidence>
<keyword evidence="1" id="KW-0472">Membrane</keyword>
<protein>
    <submittedName>
        <fullName evidence="2">Uncharacterized protein</fullName>
    </submittedName>
</protein>
<reference evidence="2 3" key="1">
    <citation type="submission" date="2016-05" db="EMBL/GenBank/DDBJ databases">
        <title>Genome sequencing reveals origins of a unique bacterial endosymbiosis in the earliest lineages of terrestrial Fungi.</title>
        <authorList>
            <consortium name="DOE Joint Genome Institute"/>
            <person name="Uehling J."/>
            <person name="Gryganskyi A."/>
            <person name="Hameed K."/>
            <person name="Tschaplinski T."/>
            <person name="Misztal P."/>
            <person name="Wu S."/>
            <person name="Desiro A."/>
            <person name="Vande Pol N."/>
            <person name="Du Z.-Y."/>
            <person name="Zienkiewicz A."/>
            <person name="Zienkiewicz K."/>
            <person name="Morin E."/>
            <person name="Tisserant E."/>
            <person name="Splivallo R."/>
            <person name="Hainaut M."/>
            <person name="Henrissat B."/>
            <person name="Ohm R."/>
            <person name="Kuo A."/>
            <person name="Yan J."/>
            <person name="Lipzen A."/>
            <person name="Nolan M."/>
            <person name="Labutti K."/>
            <person name="Barry K."/>
            <person name="Goldstein A."/>
            <person name="Labbe J."/>
            <person name="Schadt C."/>
            <person name="Tuskan G."/>
            <person name="Grigoriev I."/>
            <person name="Martin F."/>
            <person name="Vilgalys R."/>
            <person name="Bonito G."/>
        </authorList>
    </citation>
    <scope>NUCLEOTIDE SEQUENCE [LARGE SCALE GENOMIC DNA]</scope>
    <source>
        <strain evidence="2 3">AG-77</strain>
    </source>
</reference>
<dbReference type="AlphaFoldDB" id="A0A197KD96"/>
<evidence type="ECO:0000256" key="1">
    <source>
        <dbReference type="SAM" id="Phobius"/>
    </source>
</evidence>